<dbReference type="RefSeq" id="WP_281349877.1">
    <property type="nucleotide sequence ID" value="NZ_BAAANI010000006.1"/>
</dbReference>
<keyword evidence="3" id="KW-0812">Transmembrane</keyword>
<protein>
    <submittedName>
        <fullName evidence="4">Dimethylargininase</fullName>
        <ecNumber evidence="4">3.5.3.18</ecNumber>
    </submittedName>
</protein>
<sequence>MTSPVPPASTLPASRSAARFTPVATRGRRAAAALVSAAVVAIIAMSVAVLAFFIGNGQSPTVFAQVFGHFALAAFFAWGLLSIANSLGATRVWFLALITGFTSACLAALVATTIMVALTARSPFGPQAFLFVIGSLVSLNLIFVIAVVLGQVLLAPRVVHGVLSYAPVREPRRIALVRIPASNLDEAELTHLERRPVDQARADEQWDNYCAALVAEGWETVEVDAAPDLADSVFVEDTVVMFDDLAVLTLPGAESRRAEVEAVERAVRSISRLSVARIEEPGTLDGGDVLKVGDVVYVGASSRTNAEGIRQLRELLAPHGYTVVGVPMSKALHLKSAATALPDGTVIGDPALLDVTGLFPRFLPVPEPEGVAVVALSATSLLMSASAPQTAAMLAGLGYRVVTVDISEFEKLEGCVTCLSVRVR</sequence>
<dbReference type="GO" id="GO:0016403">
    <property type="term" value="F:dimethylargininase activity"/>
    <property type="evidence" value="ECO:0007669"/>
    <property type="project" value="UniProtKB-EC"/>
</dbReference>
<dbReference type="EC" id="3.5.3.18" evidence="4"/>
<dbReference type="PANTHER" id="PTHR12737:SF9">
    <property type="entry name" value="DIMETHYLARGININASE"/>
    <property type="match status" value="1"/>
</dbReference>
<gene>
    <name evidence="4" type="primary">ddaH</name>
    <name evidence="4" type="ORF">ACFFQV_05390</name>
</gene>
<evidence type="ECO:0000313" key="4">
    <source>
        <dbReference type="EMBL" id="MFB9641723.1"/>
    </source>
</evidence>
<keyword evidence="3" id="KW-1133">Transmembrane helix</keyword>
<dbReference type="PANTHER" id="PTHR12737">
    <property type="entry name" value="DIMETHYLARGININE DIMETHYLAMINOHYDROLASE"/>
    <property type="match status" value="1"/>
</dbReference>
<dbReference type="NCBIfam" id="NF045660">
    <property type="entry name" value="DiMthArgaseDdahStm"/>
    <property type="match status" value="1"/>
</dbReference>
<comment type="similarity">
    <text evidence="1">Belongs to the DDAH family.</text>
</comment>
<dbReference type="Proteomes" id="UP001589667">
    <property type="component" value="Unassembled WGS sequence"/>
</dbReference>
<dbReference type="InterPro" id="IPR033199">
    <property type="entry name" value="DDAH-like"/>
</dbReference>
<organism evidence="4 5">
    <name type="scientific">Agromyces lapidis</name>
    <dbReference type="NCBI Taxonomy" id="279574"/>
    <lineage>
        <taxon>Bacteria</taxon>
        <taxon>Bacillati</taxon>
        <taxon>Actinomycetota</taxon>
        <taxon>Actinomycetes</taxon>
        <taxon>Micrococcales</taxon>
        <taxon>Microbacteriaceae</taxon>
        <taxon>Agromyces</taxon>
    </lineage>
</organism>
<dbReference type="SUPFAM" id="SSF55909">
    <property type="entry name" value="Pentein"/>
    <property type="match status" value="1"/>
</dbReference>
<feature type="transmembrane region" description="Helical" evidence="3">
    <location>
        <begin position="66"/>
        <end position="87"/>
    </location>
</feature>
<evidence type="ECO:0000256" key="1">
    <source>
        <dbReference type="ARBA" id="ARBA00008532"/>
    </source>
</evidence>
<proteinExistence type="inferred from homology"/>
<dbReference type="Pfam" id="PF02274">
    <property type="entry name" value="ADI"/>
    <property type="match status" value="1"/>
</dbReference>
<dbReference type="Gene3D" id="3.75.10.10">
    <property type="entry name" value="L-arginine/glycine Amidinotransferase, Chain A"/>
    <property type="match status" value="1"/>
</dbReference>
<evidence type="ECO:0000256" key="2">
    <source>
        <dbReference type="ARBA" id="ARBA00022801"/>
    </source>
</evidence>
<accession>A0ABV5SN22</accession>
<keyword evidence="5" id="KW-1185">Reference proteome</keyword>
<feature type="transmembrane region" description="Helical" evidence="3">
    <location>
        <begin position="93"/>
        <end position="117"/>
    </location>
</feature>
<reference evidence="4 5" key="1">
    <citation type="submission" date="2024-09" db="EMBL/GenBank/DDBJ databases">
        <authorList>
            <person name="Sun Q."/>
            <person name="Mori K."/>
        </authorList>
    </citation>
    <scope>NUCLEOTIDE SEQUENCE [LARGE SCALE GENOMIC DNA]</scope>
    <source>
        <strain evidence="4 5">JCM 14321</strain>
    </source>
</reference>
<keyword evidence="3" id="KW-0472">Membrane</keyword>
<feature type="transmembrane region" description="Helical" evidence="3">
    <location>
        <begin position="129"/>
        <end position="154"/>
    </location>
</feature>
<dbReference type="EMBL" id="JBHMBL010000001">
    <property type="protein sequence ID" value="MFB9641723.1"/>
    <property type="molecule type" value="Genomic_DNA"/>
</dbReference>
<evidence type="ECO:0000313" key="5">
    <source>
        <dbReference type="Proteomes" id="UP001589667"/>
    </source>
</evidence>
<evidence type="ECO:0000256" key="3">
    <source>
        <dbReference type="SAM" id="Phobius"/>
    </source>
</evidence>
<keyword evidence="2 4" id="KW-0378">Hydrolase</keyword>
<comment type="caution">
    <text evidence="4">The sequence shown here is derived from an EMBL/GenBank/DDBJ whole genome shotgun (WGS) entry which is preliminary data.</text>
</comment>
<feature type="transmembrane region" description="Helical" evidence="3">
    <location>
        <begin position="30"/>
        <end position="54"/>
    </location>
</feature>
<name>A0ABV5SN22_9MICO</name>